<gene>
    <name evidence="2" type="ORF">RF819_17775</name>
</gene>
<feature type="compositionally biased region" description="Low complexity" evidence="1">
    <location>
        <begin position="648"/>
        <end position="695"/>
    </location>
</feature>
<dbReference type="AlphaFoldDB" id="A0A1T1AZ57"/>
<dbReference type="EMBL" id="MTJN01000002">
    <property type="protein sequence ID" value="OOV09258.1"/>
    <property type="molecule type" value="Genomic_DNA"/>
</dbReference>
<feature type="region of interest" description="Disordered" evidence="1">
    <location>
        <begin position="1"/>
        <end position="30"/>
    </location>
</feature>
<dbReference type="Pfam" id="PF03993">
    <property type="entry name" value="DUF349"/>
    <property type="match status" value="1"/>
</dbReference>
<reference evidence="2 3" key="1">
    <citation type="submission" date="2017-01" db="EMBL/GenBank/DDBJ databases">
        <title>Genome sequencing of Rhodoferax fermentans JCM 7819.</title>
        <authorList>
            <person name="Kim Y.J."/>
            <person name="Farh M.E.-A."/>
            <person name="Yang D.-C."/>
        </authorList>
    </citation>
    <scope>NUCLEOTIDE SEQUENCE [LARGE SCALE GENOMIC DNA]</scope>
    <source>
        <strain evidence="2 3">JCM 7819</strain>
    </source>
</reference>
<dbReference type="RefSeq" id="WP_078367034.1">
    <property type="nucleotide sequence ID" value="NZ_MTJN01000002.1"/>
</dbReference>
<protein>
    <recommendedName>
        <fullName evidence="4">DUF349 domain-containing protein</fullName>
    </recommendedName>
</protein>
<sequence length="916" mass="99051">MFPFSKNNPAEPTTDAAAAPAKTQEAHPLDKMTHGAFSAQTSGERMACIRDWLASGPTPEQLQQVFKELSGKDKGAAKLLREKLDEIKRSKTQATIALEWADKAQALLAASKLNLADALAWQRDAAKAGAPLSKEPLAGLKAQLVERVRAIEDLQHRVQVQREAAVLVAQRIEVLSTKPWQDAQAAQAGLSVDVSNWQAEATALANDANWPSVDAKFVPQLQASQAQLGLVWEAFQAALSATVLAAEDASAPLPNVPVWADELRVLRGIPLEPVVKAPKAPVDPEIKAKATSAVADALTKLEQEVAEGHGKASAGAANALRNALKEFGRLIDDKLENQARSALAAAGELEGWQRWRADQLREELVSKAEGLLKRPEGQAIGGRKMQESLRSLREQWKLTDQGGVPNHGLWKRFDDACNEAHKVVEVWLEKLKAETAEHRAQRLALIAEVKAWAEANRTALDDDWKGFNRVLHQFGDRWRESGHVGEKMYAELNTLWKAAIDEAAAPLEALQKVSLAARHAMIDEAKQLGAQEVLRIDAVKALQQRWQAEAHRVPMDRRHEQKLWDAFRKPIDEAFNRKTAEREKAQNALSERDRIVLDASKALQAANASGDAQAIKTAMAALDAALRGQAQAQAAVAAAAQTSDEKSAQAQTQQGQDAPDTAADAAAPNDDAPTEPSAEAAPEVAKPVVRKPVVAMRGDDRPGMKKEAPALPTRGGKFGDRKDSGRPGGRDGGRDARPGARGDDRGGFRDARSERAPVGDRFDAPRLGDAAFRAQRDAFEQAQQALRKLAAQAHGEALTNLLTAWEKRDAELVPSVQELGSRVAPAVRAAWSKAVTQAPAGDASTALLRLEMAAEVPTPAEHISDRRMLQLQLLTKRNDPAPVQTWGQDAAVVLGGGFDAAAARRLQNVLKVLLKP</sequence>
<evidence type="ECO:0000313" key="2">
    <source>
        <dbReference type="EMBL" id="OOV09258.1"/>
    </source>
</evidence>
<evidence type="ECO:0000256" key="1">
    <source>
        <dbReference type="SAM" id="MobiDB-lite"/>
    </source>
</evidence>
<feature type="compositionally biased region" description="Basic and acidic residues" evidence="1">
    <location>
        <begin position="697"/>
        <end position="708"/>
    </location>
</feature>
<evidence type="ECO:0000313" key="3">
    <source>
        <dbReference type="Proteomes" id="UP000190750"/>
    </source>
</evidence>
<evidence type="ECO:0008006" key="4">
    <source>
        <dbReference type="Google" id="ProtNLM"/>
    </source>
</evidence>
<dbReference type="Proteomes" id="UP000190750">
    <property type="component" value="Unassembled WGS sequence"/>
</dbReference>
<feature type="compositionally biased region" description="Low complexity" evidence="1">
    <location>
        <begin position="9"/>
        <end position="23"/>
    </location>
</feature>
<feature type="region of interest" description="Disordered" evidence="1">
    <location>
        <begin position="643"/>
        <end position="764"/>
    </location>
</feature>
<feature type="compositionally biased region" description="Basic and acidic residues" evidence="1">
    <location>
        <begin position="717"/>
        <end position="764"/>
    </location>
</feature>
<keyword evidence="3" id="KW-1185">Reference proteome</keyword>
<name>A0A1T1AZ57_RHOFE</name>
<accession>A0A1T1AZ57</accession>
<comment type="caution">
    <text evidence="2">The sequence shown here is derived from an EMBL/GenBank/DDBJ whole genome shotgun (WGS) entry which is preliminary data.</text>
</comment>
<proteinExistence type="predicted"/>
<dbReference type="InterPro" id="IPR007139">
    <property type="entry name" value="DUF349"/>
</dbReference>
<dbReference type="STRING" id="28066.RF819_17775"/>
<organism evidence="2 3">
    <name type="scientific">Rhodoferax fermentans</name>
    <dbReference type="NCBI Taxonomy" id="28066"/>
    <lineage>
        <taxon>Bacteria</taxon>
        <taxon>Pseudomonadati</taxon>
        <taxon>Pseudomonadota</taxon>
        <taxon>Betaproteobacteria</taxon>
        <taxon>Burkholderiales</taxon>
        <taxon>Comamonadaceae</taxon>
        <taxon>Rhodoferax</taxon>
    </lineage>
</organism>